<evidence type="ECO:0000256" key="1">
    <source>
        <dbReference type="ARBA" id="ARBA00004123"/>
    </source>
</evidence>
<evidence type="ECO:0000256" key="3">
    <source>
        <dbReference type="ARBA" id="ARBA00022618"/>
    </source>
</evidence>
<reference evidence="9 10" key="1">
    <citation type="submission" date="2015-07" db="EMBL/GenBank/DDBJ databases">
        <title>Emmonsia species relationships and genome sequence.</title>
        <authorList>
            <person name="Cuomo C.A."/>
            <person name="Schwartz I.S."/>
            <person name="Kenyon C."/>
            <person name="de Hoog G.S."/>
            <person name="Govender N.P."/>
            <person name="Botha A."/>
            <person name="Moreno L."/>
            <person name="de Vries M."/>
            <person name="Munoz J.F."/>
            <person name="Stielow J.B."/>
        </authorList>
    </citation>
    <scope>NUCLEOTIDE SEQUENCE [LARGE SCALE GENOMIC DNA]</scope>
    <source>
        <strain evidence="9 10">CBS 136260</strain>
    </source>
</reference>
<dbReference type="GO" id="GO:0007064">
    <property type="term" value="P:mitotic sister chromatid cohesion"/>
    <property type="evidence" value="ECO:0007669"/>
    <property type="project" value="InterPro"/>
</dbReference>
<dbReference type="InterPro" id="IPR019440">
    <property type="entry name" value="MAU2"/>
</dbReference>
<protein>
    <submittedName>
        <fullName evidence="9">Uncharacterized protein</fullName>
    </submittedName>
</protein>
<sequence>MDQKIGDPHWQNDGSFSIPLSHKTISPSGVEPTDILQVQNGNVLLTLRWLPEQDLYALCYFLSSVTLTAKNSQDGHKSEKYLNEGLKMIRSKFKNPQEISEPLASATARIKWRRALYCNMLLQLIFLACARTDWALARQTLKELRSTTSELQDSVDEATTCLMEYASGIISQGTGDLKAALATFQLPIFALNQSTSKSARNDPRRDTAILAALNSALILRDPSRPSHSHSAASKVLSTIEPYCRVSPNKYIQAAYFLISATTHTESTIQTKHDLHHSLQAATAINNSQVTCIALTFMSWKYFRGVIGEQSEKSAKAARAMARKADDKLWISVTEDLLAATLDSQGKSGEARATREQADIALLGLPPVLKKMKSSSSFNSDTSNIQTEGGGRSPEMFMKMVEI</sequence>
<comment type="similarity">
    <text evidence="2">Belongs to the SCC4/mau-2 family.</text>
</comment>
<evidence type="ECO:0000256" key="6">
    <source>
        <dbReference type="ARBA" id="ARBA00023242"/>
    </source>
</evidence>
<keyword evidence="3" id="KW-0132">Cell division</keyword>
<name>A0A1B7NM55_9EURO</name>
<evidence type="ECO:0000256" key="4">
    <source>
        <dbReference type="ARBA" id="ARBA00022776"/>
    </source>
</evidence>
<proteinExistence type="inferred from homology"/>
<evidence type="ECO:0000313" key="9">
    <source>
        <dbReference type="EMBL" id="OAX77903.1"/>
    </source>
</evidence>
<accession>A0A1B7NM55</accession>
<evidence type="ECO:0000256" key="8">
    <source>
        <dbReference type="SAM" id="MobiDB-lite"/>
    </source>
</evidence>
<evidence type="ECO:0000256" key="5">
    <source>
        <dbReference type="ARBA" id="ARBA00022829"/>
    </source>
</evidence>
<evidence type="ECO:0000256" key="2">
    <source>
        <dbReference type="ARBA" id="ARBA00008585"/>
    </source>
</evidence>
<keyword evidence="5" id="KW-0159">Chromosome partition</keyword>
<dbReference type="GO" id="GO:0005634">
    <property type="term" value="C:nucleus"/>
    <property type="evidence" value="ECO:0007669"/>
    <property type="project" value="UniProtKB-SubCell"/>
</dbReference>
<dbReference type="STRING" id="1658172.A0A1B7NM55"/>
<dbReference type="OrthoDB" id="5565328at2759"/>
<dbReference type="Pfam" id="PF10345">
    <property type="entry name" value="Cohesin_load"/>
    <property type="match status" value="1"/>
</dbReference>
<organism evidence="9 10">
    <name type="scientific">Emergomyces africanus</name>
    <dbReference type="NCBI Taxonomy" id="1955775"/>
    <lineage>
        <taxon>Eukaryota</taxon>
        <taxon>Fungi</taxon>
        <taxon>Dikarya</taxon>
        <taxon>Ascomycota</taxon>
        <taxon>Pezizomycotina</taxon>
        <taxon>Eurotiomycetes</taxon>
        <taxon>Eurotiomycetidae</taxon>
        <taxon>Onygenales</taxon>
        <taxon>Ajellomycetaceae</taxon>
        <taxon>Emergomyces</taxon>
    </lineage>
</organism>
<gene>
    <name evidence="9" type="ORF">ACJ72_07793</name>
</gene>
<dbReference type="GO" id="GO:0051301">
    <property type="term" value="P:cell division"/>
    <property type="evidence" value="ECO:0007669"/>
    <property type="project" value="UniProtKB-KW"/>
</dbReference>
<dbReference type="Proteomes" id="UP000091918">
    <property type="component" value="Unassembled WGS sequence"/>
</dbReference>
<feature type="region of interest" description="Disordered" evidence="8">
    <location>
        <begin position="372"/>
        <end position="391"/>
    </location>
</feature>
<keyword evidence="6" id="KW-0539">Nucleus</keyword>
<dbReference type="GO" id="GO:0007059">
    <property type="term" value="P:chromosome segregation"/>
    <property type="evidence" value="ECO:0007669"/>
    <property type="project" value="UniProtKB-KW"/>
</dbReference>
<keyword evidence="7" id="KW-0131">Cell cycle</keyword>
<dbReference type="PANTHER" id="PTHR21394">
    <property type="entry name" value="MAU2 CHROMATID COHESION FACTOR HOMOLOG"/>
    <property type="match status" value="1"/>
</dbReference>
<dbReference type="EMBL" id="LGUA01001929">
    <property type="protein sequence ID" value="OAX77903.1"/>
    <property type="molecule type" value="Genomic_DNA"/>
</dbReference>
<evidence type="ECO:0000313" key="10">
    <source>
        <dbReference type="Proteomes" id="UP000091918"/>
    </source>
</evidence>
<evidence type="ECO:0000256" key="7">
    <source>
        <dbReference type="ARBA" id="ARBA00023306"/>
    </source>
</evidence>
<keyword evidence="10" id="KW-1185">Reference proteome</keyword>
<dbReference type="AlphaFoldDB" id="A0A1B7NM55"/>
<keyword evidence="4" id="KW-0498">Mitosis</keyword>
<comment type="subcellular location">
    <subcellularLocation>
        <location evidence="1">Nucleus</location>
    </subcellularLocation>
</comment>
<comment type="caution">
    <text evidence="9">The sequence shown here is derived from an EMBL/GenBank/DDBJ whole genome shotgun (WGS) entry which is preliminary data.</text>
</comment>
<feature type="compositionally biased region" description="Low complexity" evidence="8">
    <location>
        <begin position="373"/>
        <end position="382"/>
    </location>
</feature>